<dbReference type="AlphaFoldDB" id="A0A814BLP4"/>
<proteinExistence type="predicted"/>
<dbReference type="EMBL" id="CAJNOR010000486">
    <property type="protein sequence ID" value="CAF0928460.1"/>
    <property type="molecule type" value="Genomic_DNA"/>
</dbReference>
<protein>
    <submittedName>
        <fullName evidence="1">Uncharacterized protein</fullName>
    </submittedName>
</protein>
<reference evidence="1" key="1">
    <citation type="submission" date="2021-02" db="EMBL/GenBank/DDBJ databases">
        <authorList>
            <person name="Nowell W R."/>
        </authorList>
    </citation>
    <scope>NUCLEOTIDE SEQUENCE</scope>
</reference>
<name>A0A814BLP4_ADIRI</name>
<gene>
    <name evidence="2" type="ORF">EDS130_LOCUS29656</name>
    <name evidence="1" type="ORF">XAT740_LOCUS9438</name>
</gene>
<accession>A0A814BLP4</accession>
<sequence length="228" mass="26301">MVTIAVMAPIIYDLNSGAELTSVEQQRAEIAVQNELVISAEKMRKYIQMHNRFIVQENNYDQLQITLDSLKQTTLNIIGHCEDFGIVPVNTKNPIITPHMLSYMITQFLITNAHVTQVRLFVCLAAPSFLNELVTEVIRRLSEYTNDTSREIRFIAPQGLSYTHKRTEVVLHDVPETVELLGQSSGKEERRIVRKWTMYDETAYMIIIVTLEKRMLINRQTTYAALIR</sequence>
<organism evidence="1 3">
    <name type="scientific">Adineta ricciae</name>
    <name type="common">Rotifer</name>
    <dbReference type="NCBI Taxonomy" id="249248"/>
    <lineage>
        <taxon>Eukaryota</taxon>
        <taxon>Metazoa</taxon>
        <taxon>Spiralia</taxon>
        <taxon>Gnathifera</taxon>
        <taxon>Rotifera</taxon>
        <taxon>Eurotatoria</taxon>
        <taxon>Bdelloidea</taxon>
        <taxon>Adinetida</taxon>
        <taxon>Adinetidae</taxon>
        <taxon>Adineta</taxon>
    </lineage>
</organism>
<dbReference type="EMBL" id="CAJNOJ010000202">
    <property type="protein sequence ID" value="CAF1282905.1"/>
    <property type="molecule type" value="Genomic_DNA"/>
</dbReference>
<dbReference type="Proteomes" id="UP000663852">
    <property type="component" value="Unassembled WGS sequence"/>
</dbReference>
<evidence type="ECO:0000313" key="1">
    <source>
        <dbReference type="EMBL" id="CAF0928460.1"/>
    </source>
</evidence>
<evidence type="ECO:0000313" key="3">
    <source>
        <dbReference type="Proteomes" id="UP000663828"/>
    </source>
</evidence>
<evidence type="ECO:0000313" key="2">
    <source>
        <dbReference type="EMBL" id="CAF1282905.1"/>
    </source>
</evidence>
<keyword evidence="3" id="KW-1185">Reference proteome</keyword>
<comment type="caution">
    <text evidence="1">The sequence shown here is derived from an EMBL/GenBank/DDBJ whole genome shotgun (WGS) entry which is preliminary data.</text>
</comment>
<dbReference type="Proteomes" id="UP000663828">
    <property type="component" value="Unassembled WGS sequence"/>
</dbReference>